<protein>
    <recommendedName>
        <fullName evidence="4">DUF241 domain protein</fullName>
    </recommendedName>
</protein>
<evidence type="ECO:0008006" key="4">
    <source>
        <dbReference type="Google" id="ProtNLM"/>
    </source>
</evidence>
<dbReference type="PANTHER" id="PTHR33070">
    <property type="entry name" value="OS06G0725500 PROTEIN"/>
    <property type="match status" value="1"/>
</dbReference>
<dbReference type="GO" id="GO:0048364">
    <property type="term" value="P:root development"/>
    <property type="evidence" value="ECO:0007669"/>
    <property type="project" value="InterPro"/>
</dbReference>
<dbReference type="PANTHER" id="PTHR33070:SF120">
    <property type="entry name" value="EXPRESSED PROTEIN"/>
    <property type="match status" value="1"/>
</dbReference>
<dbReference type="AlphaFoldDB" id="A0AAN9PRK5"/>
<keyword evidence="1" id="KW-0175">Coiled coil</keyword>
<dbReference type="GO" id="GO:0048367">
    <property type="term" value="P:shoot system development"/>
    <property type="evidence" value="ECO:0007669"/>
    <property type="project" value="InterPro"/>
</dbReference>
<gene>
    <name evidence="2" type="ORF">VNO77_40516</name>
</gene>
<dbReference type="Pfam" id="PF03087">
    <property type="entry name" value="BPS1"/>
    <property type="match status" value="1"/>
</dbReference>
<organism evidence="2 3">
    <name type="scientific">Canavalia gladiata</name>
    <name type="common">Sword bean</name>
    <name type="synonym">Dolichos gladiatus</name>
    <dbReference type="NCBI Taxonomy" id="3824"/>
    <lineage>
        <taxon>Eukaryota</taxon>
        <taxon>Viridiplantae</taxon>
        <taxon>Streptophyta</taxon>
        <taxon>Embryophyta</taxon>
        <taxon>Tracheophyta</taxon>
        <taxon>Spermatophyta</taxon>
        <taxon>Magnoliopsida</taxon>
        <taxon>eudicotyledons</taxon>
        <taxon>Gunneridae</taxon>
        <taxon>Pentapetalae</taxon>
        <taxon>rosids</taxon>
        <taxon>fabids</taxon>
        <taxon>Fabales</taxon>
        <taxon>Fabaceae</taxon>
        <taxon>Papilionoideae</taxon>
        <taxon>50 kb inversion clade</taxon>
        <taxon>NPAAA clade</taxon>
        <taxon>indigoferoid/millettioid clade</taxon>
        <taxon>Phaseoleae</taxon>
        <taxon>Canavalia</taxon>
    </lineage>
</organism>
<dbReference type="InterPro" id="IPR004320">
    <property type="entry name" value="BPS1_pln"/>
</dbReference>
<proteinExistence type="predicted"/>
<accession>A0AAN9PRK5</accession>
<evidence type="ECO:0000313" key="2">
    <source>
        <dbReference type="EMBL" id="KAK7307442.1"/>
    </source>
</evidence>
<name>A0AAN9PRK5_CANGL</name>
<evidence type="ECO:0000256" key="1">
    <source>
        <dbReference type="SAM" id="Coils"/>
    </source>
</evidence>
<keyword evidence="3" id="KW-1185">Reference proteome</keyword>
<dbReference type="EMBL" id="JAYMYQ010000010">
    <property type="protein sequence ID" value="KAK7307442.1"/>
    <property type="molecule type" value="Genomic_DNA"/>
</dbReference>
<reference evidence="2 3" key="1">
    <citation type="submission" date="2024-01" db="EMBL/GenBank/DDBJ databases">
        <title>The genomes of 5 underutilized Papilionoideae crops provide insights into root nodulation and disease resistanc.</title>
        <authorList>
            <person name="Jiang F."/>
        </authorList>
    </citation>
    <scope>NUCLEOTIDE SEQUENCE [LARGE SCALE GENOMIC DNA]</scope>
    <source>
        <strain evidence="2">LVBAO_FW01</strain>
        <tissue evidence="2">Leaves</tissue>
    </source>
</reference>
<dbReference type="Proteomes" id="UP001367508">
    <property type="component" value="Unassembled WGS sequence"/>
</dbReference>
<sequence>MSNTHIATEFHYHVRSISLPSRLHPSLPKIEKEMKRLKTWEASSQSQALVDAASSQQTEAIKVGLKGLSELYNCVEELIGSPLSLQALLRHEGKHVEKPLDMSVCLLDICGSTRELLLLMKEHVLDLQSALRRKGMDSSINSQICAYICSRKKVRKDIAKRLKALKTMESSIKSYPLLDVDHHLQMVINVLRELSTITISFFRKLLHFMSGPVLKKNTRGWSLFSGMNRANRENRMINEIGDVDVALCSFHKRFRKNDAKTDIQNVKRRLGELEGSIRELEAGLGCLFRCLIQQRVSLLNLLTP</sequence>
<comment type="caution">
    <text evidence="2">The sequence shown here is derived from an EMBL/GenBank/DDBJ whole genome shotgun (WGS) entry which is preliminary data.</text>
</comment>
<evidence type="ECO:0000313" key="3">
    <source>
        <dbReference type="Proteomes" id="UP001367508"/>
    </source>
</evidence>
<feature type="coiled-coil region" evidence="1">
    <location>
        <begin position="256"/>
        <end position="283"/>
    </location>
</feature>